<gene>
    <name evidence="2" type="ORF">FRY97_04950</name>
</gene>
<keyword evidence="1" id="KW-0812">Transmembrane</keyword>
<dbReference type="AlphaFoldDB" id="A0A5C6RXI9"/>
<keyword evidence="1" id="KW-1133">Transmembrane helix</keyword>
<reference evidence="2 3" key="1">
    <citation type="submission" date="2019-08" db="EMBL/GenBank/DDBJ databases">
        <title>Genome of Phaeodactylibacter luteus.</title>
        <authorList>
            <person name="Bowman J.P."/>
        </authorList>
    </citation>
    <scope>NUCLEOTIDE SEQUENCE [LARGE SCALE GENOMIC DNA]</scope>
    <source>
        <strain evidence="2 3">KCTC 42180</strain>
    </source>
</reference>
<protein>
    <submittedName>
        <fullName evidence="2">Uncharacterized protein</fullName>
    </submittedName>
</protein>
<organism evidence="2 3">
    <name type="scientific">Phaeodactylibacter luteus</name>
    <dbReference type="NCBI Taxonomy" id="1564516"/>
    <lineage>
        <taxon>Bacteria</taxon>
        <taxon>Pseudomonadati</taxon>
        <taxon>Bacteroidota</taxon>
        <taxon>Saprospiria</taxon>
        <taxon>Saprospirales</taxon>
        <taxon>Haliscomenobacteraceae</taxon>
        <taxon>Phaeodactylibacter</taxon>
    </lineage>
</organism>
<sequence>MEYLGLLLEFAFFGFGVYLYLFATGRIKVEQASAQKAAAFREKNGWWLRLGGLAVMAIMAINIYLHLLELMG</sequence>
<dbReference type="RefSeq" id="WP_147166328.1">
    <property type="nucleotide sequence ID" value="NZ_VOOR01000007.1"/>
</dbReference>
<evidence type="ECO:0000313" key="2">
    <source>
        <dbReference type="EMBL" id="TXB66539.1"/>
    </source>
</evidence>
<dbReference type="EMBL" id="VOOR01000007">
    <property type="protein sequence ID" value="TXB66539.1"/>
    <property type="molecule type" value="Genomic_DNA"/>
</dbReference>
<dbReference type="OrthoDB" id="1496208at2"/>
<keyword evidence="3" id="KW-1185">Reference proteome</keyword>
<keyword evidence="1" id="KW-0472">Membrane</keyword>
<name>A0A5C6RXI9_9BACT</name>
<feature type="transmembrane region" description="Helical" evidence="1">
    <location>
        <begin position="46"/>
        <end position="67"/>
    </location>
</feature>
<proteinExistence type="predicted"/>
<feature type="transmembrane region" description="Helical" evidence="1">
    <location>
        <begin position="6"/>
        <end position="25"/>
    </location>
</feature>
<accession>A0A5C6RXI9</accession>
<comment type="caution">
    <text evidence="2">The sequence shown here is derived from an EMBL/GenBank/DDBJ whole genome shotgun (WGS) entry which is preliminary data.</text>
</comment>
<dbReference type="Proteomes" id="UP000321580">
    <property type="component" value="Unassembled WGS sequence"/>
</dbReference>
<evidence type="ECO:0000313" key="3">
    <source>
        <dbReference type="Proteomes" id="UP000321580"/>
    </source>
</evidence>
<evidence type="ECO:0000256" key="1">
    <source>
        <dbReference type="SAM" id="Phobius"/>
    </source>
</evidence>